<sequence>MRVAGGTPTAPQLRDMFRCFVTDAAPVAPRELVVSARFEDVPNAADLETTLTYTEHSVTIPEARMQVLRTPSGFRLHGPGELLTSTLPLIDALMVAGGAATFHAATIDYRGRGVALPAAGGTGKTSTIAKFMRLDGAAFMGDDWAFLSEEGQLLGFAKPMFIKPHHRAIYPHLFEGPRKPMVPVSLSRPVGHLTTIVHPFIARYPRAAAFSRRWSPEHRMTTPEKALPGKTISTAAPLTLAVYLERYAGSATRVVERSREWMASRMVGNFHIEMPGHSQGLVTALGATSVLPLDEYFSRKAAVIRSALDGVPTYLMQVPAAMSPDEASDSIVAHVRELLGEEG</sequence>
<reference evidence="1 2" key="1">
    <citation type="submission" date="2019-10" db="EMBL/GenBank/DDBJ databases">
        <title>Georgenia wutianyii sp. nov. and Georgenia yuyongxinii sp. nov. isolated from plateau pika (Ochotona curzoniae) in the Qinghai-Tibet plateau of China.</title>
        <authorList>
            <person name="Tian Z."/>
        </authorList>
    </citation>
    <scope>NUCLEOTIDE SEQUENCE [LARGE SCALE GENOMIC DNA]</scope>
    <source>
        <strain evidence="1 2">JCM 15130</strain>
    </source>
</reference>
<dbReference type="InterPro" id="IPR027417">
    <property type="entry name" value="P-loop_NTPase"/>
</dbReference>
<dbReference type="EMBL" id="WHPD01001185">
    <property type="protein sequence ID" value="MPV88094.1"/>
    <property type="molecule type" value="Genomic_DNA"/>
</dbReference>
<gene>
    <name evidence="1" type="ORF">GB882_05390</name>
</gene>
<organism evidence="1 2">
    <name type="scientific">Georgenia ruanii</name>
    <dbReference type="NCBI Taxonomy" id="348442"/>
    <lineage>
        <taxon>Bacteria</taxon>
        <taxon>Bacillati</taxon>
        <taxon>Actinomycetota</taxon>
        <taxon>Actinomycetes</taxon>
        <taxon>Micrococcales</taxon>
        <taxon>Bogoriellaceae</taxon>
        <taxon>Georgenia</taxon>
    </lineage>
</organism>
<evidence type="ECO:0008006" key="3">
    <source>
        <dbReference type="Google" id="ProtNLM"/>
    </source>
</evidence>
<dbReference type="SUPFAM" id="SSF53795">
    <property type="entry name" value="PEP carboxykinase-like"/>
    <property type="match status" value="1"/>
</dbReference>
<accession>A0A7J9UWK5</accession>
<name>A0A7J9UWK5_9MICO</name>
<protein>
    <recommendedName>
        <fullName evidence="3">Serine kinase</fullName>
    </recommendedName>
</protein>
<proteinExistence type="predicted"/>
<keyword evidence="2" id="KW-1185">Reference proteome</keyword>
<dbReference type="Proteomes" id="UP000429644">
    <property type="component" value="Unassembled WGS sequence"/>
</dbReference>
<evidence type="ECO:0000313" key="2">
    <source>
        <dbReference type="Proteomes" id="UP000429644"/>
    </source>
</evidence>
<dbReference type="Gene3D" id="3.40.50.300">
    <property type="entry name" value="P-loop containing nucleotide triphosphate hydrolases"/>
    <property type="match status" value="1"/>
</dbReference>
<comment type="caution">
    <text evidence="1">The sequence shown here is derived from an EMBL/GenBank/DDBJ whole genome shotgun (WGS) entry which is preliminary data.</text>
</comment>
<evidence type="ECO:0000313" key="1">
    <source>
        <dbReference type="EMBL" id="MPV88094.1"/>
    </source>
</evidence>
<dbReference type="OrthoDB" id="5173190at2"/>
<dbReference type="AlphaFoldDB" id="A0A7J9UWK5"/>